<dbReference type="AlphaFoldDB" id="A0A6G9YPY1"/>
<accession>A0A6G9YPY1</accession>
<dbReference type="KEGG" id="nah:F5544_37065"/>
<dbReference type="Pfam" id="PF00293">
    <property type="entry name" value="NUDIX"/>
    <property type="match status" value="1"/>
</dbReference>
<dbReference type="CDD" id="cd03674">
    <property type="entry name" value="NUDIX_Hydrolase"/>
    <property type="match status" value="1"/>
</dbReference>
<dbReference type="PANTHER" id="PTHR43736:SF1">
    <property type="entry name" value="DIHYDRONEOPTERIN TRIPHOSPHATE DIPHOSPHATASE"/>
    <property type="match status" value="1"/>
</dbReference>
<feature type="domain" description="Nudix hydrolase" evidence="3">
    <location>
        <begin position="180"/>
        <end position="305"/>
    </location>
</feature>
<comment type="similarity">
    <text evidence="1">Belongs to the Nudix hydrolase family.</text>
</comment>
<organism evidence="4 5">
    <name type="scientific">Nocardia arthritidis</name>
    <dbReference type="NCBI Taxonomy" id="228602"/>
    <lineage>
        <taxon>Bacteria</taxon>
        <taxon>Bacillati</taxon>
        <taxon>Actinomycetota</taxon>
        <taxon>Actinomycetes</taxon>
        <taxon>Mycobacteriales</taxon>
        <taxon>Nocardiaceae</taxon>
        <taxon>Nocardia</taxon>
    </lineage>
</organism>
<evidence type="ECO:0000313" key="4">
    <source>
        <dbReference type="EMBL" id="QIS15241.1"/>
    </source>
</evidence>
<feature type="region of interest" description="Disordered" evidence="2">
    <location>
        <begin position="89"/>
        <end position="119"/>
    </location>
</feature>
<name>A0A6G9YPY1_9NOCA</name>
<dbReference type="InterPro" id="IPR000086">
    <property type="entry name" value="NUDIX_hydrolase_dom"/>
</dbReference>
<evidence type="ECO:0000259" key="3">
    <source>
        <dbReference type="PROSITE" id="PS51462"/>
    </source>
</evidence>
<feature type="region of interest" description="Disordered" evidence="2">
    <location>
        <begin position="1"/>
        <end position="76"/>
    </location>
</feature>
<proteinExistence type="inferred from homology"/>
<reference evidence="4 5" key="1">
    <citation type="journal article" date="2019" name="ACS Chem. Biol.">
        <title>Identification and Mobilization of a Cryptic Antibiotic Biosynthesis Gene Locus from a Human-Pathogenic Nocardia Isolate.</title>
        <authorList>
            <person name="Herisse M."/>
            <person name="Ishida K."/>
            <person name="Porter J.L."/>
            <person name="Howden B."/>
            <person name="Hertweck C."/>
            <person name="Stinear T.P."/>
            <person name="Pidot S.J."/>
        </authorList>
    </citation>
    <scope>NUCLEOTIDE SEQUENCE [LARGE SCALE GENOMIC DNA]</scope>
    <source>
        <strain evidence="4 5">AUSMDU00012717</strain>
    </source>
</reference>
<feature type="compositionally biased region" description="Basic and acidic residues" evidence="2">
    <location>
        <begin position="24"/>
        <end position="35"/>
    </location>
</feature>
<dbReference type="PANTHER" id="PTHR43736">
    <property type="entry name" value="ADP-RIBOSE PYROPHOSPHATASE"/>
    <property type="match status" value="1"/>
</dbReference>
<dbReference type="Gene3D" id="3.90.79.10">
    <property type="entry name" value="Nucleoside Triphosphate Pyrophosphohydrolase"/>
    <property type="match status" value="1"/>
</dbReference>
<gene>
    <name evidence="4" type="ORF">F5544_37065</name>
</gene>
<dbReference type="SUPFAM" id="SSF55811">
    <property type="entry name" value="Nudix"/>
    <property type="match status" value="1"/>
</dbReference>
<feature type="compositionally biased region" description="Basic residues" evidence="2">
    <location>
        <begin position="1"/>
        <end position="14"/>
    </location>
</feature>
<feature type="compositionally biased region" description="Basic residues" evidence="2">
    <location>
        <begin position="36"/>
        <end position="63"/>
    </location>
</feature>
<dbReference type="PROSITE" id="PS51462">
    <property type="entry name" value="NUDIX"/>
    <property type="match status" value="1"/>
</dbReference>
<evidence type="ECO:0000256" key="2">
    <source>
        <dbReference type="SAM" id="MobiDB-lite"/>
    </source>
</evidence>
<evidence type="ECO:0000256" key="1">
    <source>
        <dbReference type="ARBA" id="ARBA00005582"/>
    </source>
</evidence>
<dbReference type="Proteomes" id="UP000503540">
    <property type="component" value="Chromosome"/>
</dbReference>
<dbReference type="InterPro" id="IPR015797">
    <property type="entry name" value="NUDIX_hydrolase-like_dom_sf"/>
</dbReference>
<dbReference type="EMBL" id="CP046172">
    <property type="protein sequence ID" value="QIS15241.1"/>
    <property type="molecule type" value="Genomic_DNA"/>
</dbReference>
<sequence length="305" mass="33391">MARRPRRRRPHAGQHRAPGGPRPDPVRRAGDDHPVLRARRRARLSGRAPPRRRAHHVHRRGRCGRTGPAGGAGHRGHRQLLDRVHHLRAGDHPCGARPGGGLESVGRHRDRLSAGGARTAARARTGFRARRAVSAESLHKSAVVLLETWQPPTDSDRALTVALLAFLDSAPRGCLREYAPGHITASALVFSHDEREVLLTLHPRVGLWIQLGGHCEEFDETVSDAALREAIEESGIPGLELDPGLYGVQAHSITCSLGVPTRHLDLLFRIRAPKGAEPVHSAESTDLRWWPVDALPKDAEVPLRG</sequence>
<protein>
    <submittedName>
        <fullName evidence="4">NUDIX domain-containing protein</fullName>
    </submittedName>
</protein>
<evidence type="ECO:0000313" key="5">
    <source>
        <dbReference type="Proteomes" id="UP000503540"/>
    </source>
</evidence>
<keyword evidence="5" id="KW-1185">Reference proteome</keyword>